<dbReference type="AlphaFoldDB" id="A0A086SW83"/>
<evidence type="ECO:0000256" key="2">
    <source>
        <dbReference type="SAM" id="Phobius"/>
    </source>
</evidence>
<evidence type="ECO:0000313" key="4">
    <source>
        <dbReference type="Proteomes" id="UP000029964"/>
    </source>
</evidence>
<proteinExistence type="predicted"/>
<feature type="region of interest" description="Disordered" evidence="1">
    <location>
        <begin position="64"/>
        <end position="190"/>
    </location>
</feature>
<comment type="caution">
    <text evidence="3">The sequence shown here is derived from an EMBL/GenBank/DDBJ whole genome shotgun (WGS) entry which is preliminary data.</text>
</comment>
<protein>
    <submittedName>
        <fullName evidence="3">Uncharacterized protein</fullName>
    </submittedName>
</protein>
<name>A0A086SW83_HAPC1</name>
<organism evidence="3 4">
    <name type="scientific">Hapsidospora chrysogenum (strain ATCC 11550 / CBS 779.69 / DSM 880 / IAM 14645 / JCM 23072 / IMI 49137)</name>
    <name type="common">Acremonium chrysogenum</name>
    <dbReference type="NCBI Taxonomy" id="857340"/>
    <lineage>
        <taxon>Eukaryota</taxon>
        <taxon>Fungi</taxon>
        <taxon>Dikarya</taxon>
        <taxon>Ascomycota</taxon>
        <taxon>Pezizomycotina</taxon>
        <taxon>Sordariomycetes</taxon>
        <taxon>Hypocreomycetidae</taxon>
        <taxon>Hypocreales</taxon>
        <taxon>Bionectriaceae</taxon>
        <taxon>Hapsidospora</taxon>
    </lineage>
</organism>
<dbReference type="OrthoDB" id="4120617at2759"/>
<evidence type="ECO:0000256" key="1">
    <source>
        <dbReference type="SAM" id="MobiDB-lite"/>
    </source>
</evidence>
<gene>
    <name evidence="3" type="ORF">ACRE_079320</name>
</gene>
<dbReference type="Proteomes" id="UP000029964">
    <property type="component" value="Unassembled WGS sequence"/>
</dbReference>
<feature type="transmembrane region" description="Helical" evidence="2">
    <location>
        <begin position="6"/>
        <end position="32"/>
    </location>
</feature>
<accession>A0A086SW83</accession>
<keyword evidence="2" id="KW-0472">Membrane</keyword>
<dbReference type="HOGENOM" id="CLU_038283_0_0_1"/>
<keyword evidence="4" id="KW-1185">Reference proteome</keyword>
<evidence type="ECO:0000313" key="3">
    <source>
        <dbReference type="EMBL" id="KFH41365.1"/>
    </source>
</evidence>
<sequence length="273" mass="29714">MEGKVSSLTIILSTVIPVVFVAALVLLVWCCARKRSSRLFNRGITPIADEEIDSWRNDRNDEKELIPEAAPNGNNDTRGGSKEPKPQSQSRHHQQNSSVSSTHKPPSVIVYQNGGAQGQPRASGDQTPRSGPASLGHKRSLDLPQSPVLARAPNARPGLTDETVQGDVPFIPQVKRQPSRLSKSQHQRHRSAYGAIGAVGGRGDRWYGYDRHESHSRQSADNIPRRGPAQRGHERGYSATVNPPRISLDESISPGGLSPRPLLHKSEIGRAIG</sequence>
<dbReference type="EMBL" id="JPKY01000132">
    <property type="protein sequence ID" value="KFH41365.1"/>
    <property type="molecule type" value="Genomic_DNA"/>
</dbReference>
<feature type="compositionally biased region" description="Basic and acidic residues" evidence="1">
    <location>
        <begin position="264"/>
        <end position="273"/>
    </location>
</feature>
<reference evidence="4" key="1">
    <citation type="journal article" date="2014" name="Genome Announc.">
        <title>Genome sequence and annotation of Acremonium chrysogenum, producer of the beta-lactam antibiotic cephalosporin C.</title>
        <authorList>
            <person name="Terfehr D."/>
            <person name="Dahlmann T.A."/>
            <person name="Specht T."/>
            <person name="Zadra I."/>
            <person name="Kuernsteiner H."/>
            <person name="Kueck U."/>
        </authorList>
    </citation>
    <scope>NUCLEOTIDE SEQUENCE [LARGE SCALE GENOMIC DNA]</scope>
    <source>
        <strain evidence="4">ATCC 11550 / CBS 779.69 / DSM 880 / IAM 14645 / JCM 23072 / IMI 49137</strain>
    </source>
</reference>
<keyword evidence="2" id="KW-0812">Transmembrane</keyword>
<feature type="region of interest" description="Disordered" evidence="1">
    <location>
        <begin position="212"/>
        <end position="273"/>
    </location>
</feature>
<keyword evidence="2" id="KW-1133">Transmembrane helix</keyword>